<dbReference type="Proteomes" id="UP000077202">
    <property type="component" value="Unassembled WGS sequence"/>
</dbReference>
<dbReference type="EMBL" id="LVLJ01000960">
    <property type="protein sequence ID" value="OAE31823.1"/>
    <property type="molecule type" value="Genomic_DNA"/>
</dbReference>
<evidence type="ECO:0000313" key="2">
    <source>
        <dbReference type="EMBL" id="OAE31823.1"/>
    </source>
</evidence>
<keyword evidence="3" id="KW-1185">Reference proteome</keyword>
<dbReference type="AlphaFoldDB" id="A0A176WGT8"/>
<name>A0A176WGT8_MARPO</name>
<feature type="region of interest" description="Disordered" evidence="1">
    <location>
        <begin position="87"/>
        <end position="144"/>
    </location>
</feature>
<sequence>MCASHVELLTDSRARKTTVAHVAAAAAAVAGVGGKRYKAGGNAVHDEVVNVQVPTTGVWTVVSNLLQALGEARDDLLSLMSSDSFRGLRSSTVEPSSKPWKPRYKDKDSHRSSSPAAPRSNSHPVESSRNHYTTKASAADPNQNQRETVAGGAIEYCAPVAFGMNLDFERVHRGRSSPAAGSTLEYNHHQLLPRESDYEPPLPSRPTTATPRSAASAALKALSKASISDCVGPYPEGKRVCKAARYADLLRAEANQLRERRLAEEPISRLSKPSWL</sequence>
<organism evidence="2 3">
    <name type="scientific">Marchantia polymorpha subsp. ruderalis</name>
    <dbReference type="NCBI Taxonomy" id="1480154"/>
    <lineage>
        <taxon>Eukaryota</taxon>
        <taxon>Viridiplantae</taxon>
        <taxon>Streptophyta</taxon>
        <taxon>Embryophyta</taxon>
        <taxon>Marchantiophyta</taxon>
        <taxon>Marchantiopsida</taxon>
        <taxon>Marchantiidae</taxon>
        <taxon>Marchantiales</taxon>
        <taxon>Marchantiaceae</taxon>
        <taxon>Marchantia</taxon>
    </lineage>
</organism>
<proteinExistence type="predicted"/>
<comment type="caution">
    <text evidence="2">The sequence shown here is derived from an EMBL/GenBank/DDBJ whole genome shotgun (WGS) entry which is preliminary data.</text>
</comment>
<feature type="compositionally biased region" description="Polar residues" evidence="1">
    <location>
        <begin position="124"/>
        <end position="144"/>
    </location>
</feature>
<accession>A0A176WGT8</accession>
<feature type="compositionally biased region" description="Low complexity" evidence="1">
    <location>
        <begin position="112"/>
        <end position="123"/>
    </location>
</feature>
<gene>
    <name evidence="2" type="ORF">AXG93_1838s1330</name>
</gene>
<evidence type="ECO:0000256" key="1">
    <source>
        <dbReference type="SAM" id="MobiDB-lite"/>
    </source>
</evidence>
<evidence type="ECO:0000313" key="3">
    <source>
        <dbReference type="Proteomes" id="UP000077202"/>
    </source>
</evidence>
<protein>
    <submittedName>
        <fullName evidence="2">Uncharacterized protein</fullName>
    </submittedName>
</protein>
<reference evidence="2" key="1">
    <citation type="submission" date="2016-03" db="EMBL/GenBank/DDBJ databases">
        <title>Mechanisms controlling the formation of the plant cell surface in tip-growing cells are functionally conserved among land plants.</title>
        <authorList>
            <person name="Honkanen S."/>
            <person name="Jones V.A."/>
            <person name="Morieri G."/>
            <person name="Champion C."/>
            <person name="Hetherington A.J."/>
            <person name="Kelly S."/>
            <person name="Saint-Marcoux D."/>
            <person name="Proust H."/>
            <person name="Prescott H."/>
            <person name="Dolan L."/>
        </authorList>
    </citation>
    <scope>NUCLEOTIDE SEQUENCE [LARGE SCALE GENOMIC DNA]</scope>
    <source>
        <tissue evidence="2">Whole gametophyte</tissue>
    </source>
</reference>